<dbReference type="Gene3D" id="1.10.1740.10">
    <property type="match status" value="1"/>
</dbReference>
<gene>
    <name evidence="1" type="ORF">ACFP85_06605</name>
</gene>
<dbReference type="RefSeq" id="WP_131256706.1">
    <property type="nucleotide sequence ID" value="NZ_JBHSUS010000001.1"/>
</dbReference>
<evidence type="ECO:0000313" key="1">
    <source>
        <dbReference type="EMBL" id="MFC6439817.1"/>
    </source>
</evidence>
<dbReference type="EMBL" id="JBHSUS010000001">
    <property type="protein sequence ID" value="MFC6439817.1"/>
    <property type="molecule type" value="Genomic_DNA"/>
</dbReference>
<dbReference type="InterPro" id="IPR013325">
    <property type="entry name" value="RNA_pol_sigma_r2"/>
</dbReference>
<name>A0ABW1XKZ5_9ALTE</name>
<dbReference type="SUPFAM" id="SSF88946">
    <property type="entry name" value="Sigma2 domain of RNA polymerase sigma factors"/>
    <property type="match status" value="1"/>
</dbReference>
<comment type="caution">
    <text evidence="1">The sequence shown here is derived from an EMBL/GenBank/DDBJ whole genome shotgun (WGS) entry which is preliminary data.</text>
</comment>
<accession>A0ABW1XKZ5</accession>
<reference evidence="2" key="1">
    <citation type="journal article" date="2019" name="Int. J. Syst. Evol. Microbiol.">
        <title>The Global Catalogue of Microorganisms (GCM) 10K type strain sequencing project: providing services to taxonomists for standard genome sequencing and annotation.</title>
        <authorList>
            <consortium name="The Broad Institute Genomics Platform"/>
            <consortium name="The Broad Institute Genome Sequencing Center for Infectious Disease"/>
            <person name="Wu L."/>
            <person name="Ma J."/>
        </authorList>
    </citation>
    <scope>NUCLEOTIDE SEQUENCE [LARGE SCALE GENOMIC DNA]</scope>
    <source>
        <strain evidence="2">CGMCC 1.16031</strain>
    </source>
</reference>
<keyword evidence="2" id="KW-1185">Reference proteome</keyword>
<dbReference type="Proteomes" id="UP001596364">
    <property type="component" value="Unassembled WGS sequence"/>
</dbReference>
<sequence>MLIVHGFCTYPNYFDDLMQIARIALIDSAKTYGHTLGVQFFSYASNRIRWRMADFMKDEFAYCDHDELPVHLEPETGSFLTRFALERCVEKLDERSIEILEACLGIAPSAHVKDMSTTTKCRKFKSLIAKLKSVIDDD</sequence>
<proteinExistence type="predicted"/>
<protein>
    <submittedName>
        <fullName evidence="1">Sigma-70 family RNA polymerase sigma factor</fullName>
    </submittedName>
</protein>
<organism evidence="1 2">
    <name type="scientific">Pseudobowmanella zhangzhouensis</name>
    <dbReference type="NCBI Taxonomy" id="1537679"/>
    <lineage>
        <taxon>Bacteria</taxon>
        <taxon>Pseudomonadati</taxon>
        <taxon>Pseudomonadota</taxon>
        <taxon>Gammaproteobacteria</taxon>
        <taxon>Alteromonadales</taxon>
        <taxon>Alteromonadaceae</taxon>
    </lineage>
</organism>
<evidence type="ECO:0000313" key="2">
    <source>
        <dbReference type="Proteomes" id="UP001596364"/>
    </source>
</evidence>